<feature type="transmembrane region" description="Helical" evidence="2">
    <location>
        <begin position="169"/>
        <end position="190"/>
    </location>
</feature>
<feature type="region of interest" description="Disordered" evidence="1">
    <location>
        <begin position="1"/>
        <end position="23"/>
    </location>
</feature>
<dbReference type="EMBL" id="PQNK01000005">
    <property type="protein sequence ID" value="RRO87070.1"/>
    <property type="molecule type" value="Genomic_DNA"/>
</dbReference>
<dbReference type="InterPro" id="IPR007163">
    <property type="entry name" value="VCA0040-like"/>
</dbReference>
<dbReference type="RefSeq" id="WP_125172787.1">
    <property type="nucleotide sequence ID" value="NZ_JAPJOD010000069.1"/>
</dbReference>
<keyword evidence="2" id="KW-0812">Transmembrane</keyword>
<comment type="caution">
    <text evidence="3">The sequence shown here is derived from an EMBL/GenBank/DDBJ whole genome shotgun (WGS) entry which is preliminary data.</text>
</comment>
<accession>A0A3R8REJ7</accession>
<feature type="transmembrane region" description="Helical" evidence="2">
    <location>
        <begin position="137"/>
        <end position="157"/>
    </location>
</feature>
<dbReference type="AlphaFoldDB" id="A0A3R8REJ7"/>
<feature type="transmembrane region" description="Helical" evidence="2">
    <location>
        <begin position="220"/>
        <end position="236"/>
    </location>
</feature>
<name>A0A3R8REJ7_9CORY</name>
<feature type="transmembrane region" description="Helical" evidence="2">
    <location>
        <begin position="35"/>
        <end position="57"/>
    </location>
</feature>
<feature type="transmembrane region" description="Helical" evidence="2">
    <location>
        <begin position="105"/>
        <end position="125"/>
    </location>
</feature>
<evidence type="ECO:0000313" key="4">
    <source>
        <dbReference type="Proteomes" id="UP000276526"/>
    </source>
</evidence>
<dbReference type="PANTHER" id="PTHR37308:SF1">
    <property type="entry name" value="POLYPRENYL-PHOSPHATE TRANSPORTER"/>
    <property type="match status" value="1"/>
</dbReference>
<evidence type="ECO:0000313" key="3">
    <source>
        <dbReference type="EMBL" id="RRO87070.1"/>
    </source>
</evidence>
<feature type="transmembrane region" description="Helical" evidence="2">
    <location>
        <begin position="196"/>
        <end position="213"/>
    </location>
</feature>
<organism evidence="3 4">
    <name type="scientific">Corynebacterium bovis</name>
    <dbReference type="NCBI Taxonomy" id="36808"/>
    <lineage>
        <taxon>Bacteria</taxon>
        <taxon>Bacillati</taxon>
        <taxon>Actinomycetota</taxon>
        <taxon>Actinomycetes</taxon>
        <taxon>Mycobacteriales</taxon>
        <taxon>Corynebacteriaceae</taxon>
        <taxon>Corynebacterium</taxon>
    </lineage>
</organism>
<dbReference type="Pfam" id="PF04018">
    <property type="entry name" value="VCA0040-like"/>
    <property type="match status" value="1"/>
</dbReference>
<feature type="transmembrane region" description="Helical" evidence="2">
    <location>
        <begin position="303"/>
        <end position="324"/>
    </location>
</feature>
<evidence type="ECO:0000256" key="1">
    <source>
        <dbReference type="SAM" id="MobiDB-lite"/>
    </source>
</evidence>
<gene>
    <name evidence="3" type="ORF">CXF48_04360</name>
</gene>
<proteinExistence type="predicted"/>
<feature type="transmembrane region" description="Helical" evidence="2">
    <location>
        <begin position="242"/>
        <end position="261"/>
    </location>
</feature>
<feature type="compositionally biased region" description="Pro residues" evidence="1">
    <location>
        <begin position="1"/>
        <end position="22"/>
    </location>
</feature>
<keyword evidence="2" id="KW-0472">Membrane</keyword>
<reference evidence="3 4" key="1">
    <citation type="submission" date="2018-01" db="EMBL/GenBank/DDBJ databases">
        <title>Twenty Corynebacterium bovis Genomes.</title>
        <authorList>
            <person name="Gulvik C.A."/>
        </authorList>
    </citation>
    <scope>NUCLEOTIDE SEQUENCE [LARGE SCALE GENOMIC DNA]</scope>
    <source>
        <strain evidence="3 4">F6900</strain>
    </source>
</reference>
<keyword evidence="2" id="KW-1133">Transmembrane helix</keyword>
<sequence>MTAENSPPPPSTHPAARPPRPTVPGVVLNAVRGGLVGLAELVPGVSGGTVALVLGIYERVLLSANRLVDGLRLGVPALLRRSGDDPAATGPDGPRARARARLRSVDWWLVVPMVVGMAVMVVTMAGVMESFVSDHTFAARSLFLGMVAASVAVPLLMVDRDDLRSRAPVAVPLALVAAVATFVATGFSAADKPDPNPVLVFVAAAVAVCALVLPGVSGSFLLYALGLYGTTLGAVHSRDLGYIAVFGLGAVTGLVLFVRLMERLLTHARTLTLVTMAGLMLGSLRALWPWQSDDATLHAPGDGVPTAVGLVVLGAAVVAVTVVAERRYSRRRAA</sequence>
<dbReference type="PANTHER" id="PTHR37308">
    <property type="entry name" value="INTEGRAL MEMBRANE PROTEIN"/>
    <property type="match status" value="1"/>
</dbReference>
<evidence type="ECO:0000256" key="2">
    <source>
        <dbReference type="SAM" id="Phobius"/>
    </source>
</evidence>
<dbReference type="Proteomes" id="UP000276526">
    <property type="component" value="Unassembled WGS sequence"/>
</dbReference>
<feature type="transmembrane region" description="Helical" evidence="2">
    <location>
        <begin position="273"/>
        <end position="291"/>
    </location>
</feature>
<protein>
    <submittedName>
        <fullName evidence="3">DUF368 domain-containing protein</fullName>
    </submittedName>
</protein>